<evidence type="ECO:0000313" key="2">
    <source>
        <dbReference type="EMBL" id="PIU47025.1"/>
    </source>
</evidence>
<dbReference type="Proteomes" id="UP000228777">
    <property type="component" value="Unassembled WGS sequence"/>
</dbReference>
<reference evidence="3" key="1">
    <citation type="submission" date="2017-09" db="EMBL/GenBank/DDBJ databases">
        <title>Depth-based differentiation of microbial function through sediment-hosted aquifers and enrichment of novel symbionts in the deep terrestrial subsurface.</title>
        <authorList>
            <person name="Probst A.J."/>
            <person name="Ladd B."/>
            <person name="Jarett J.K."/>
            <person name="Geller-Mcgrath D.E."/>
            <person name="Sieber C.M.K."/>
            <person name="Emerson J.B."/>
            <person name="Anantharaman K."/>
            <person name="Thomas B.C."/>
            <person name="Malmstrom R."/>
            <person name="Stieglmeier M."/>
            <person name="Klingl A."/>
            <person name="Woyke T."/>
            <person name="Ryan C.M."/>
            <person name="Banfield J.F."/>
        </authorList>
    </citation>
    <scope>NUCLEOTIDE SEQUENCE [LARGE SCALE GENOMIC DNA]</scope>
</reference>
<dbReference type="AlphaFoldDB" id="A0A2M6Z3W5"/>
<keyword evidence="1" id="KW-0812">Transmembrane</keyword>
<evidence type="ECO:0000313" key="3">
    <source>
        <dbReference type="Proteomes" id="UP000228777"/>
    </source>
</evidence>
<keyword evidence="1" id="KW-1133">Transmembrane helix</keyword>
<comment type="caution">
    <text evidence="2">The sequence shown here is derived from an EMBL/GenBank/DDBJ whole genome shotgun (WGS) entry which is preliminary data.</text>
</comment>
<name>A0A2M6Z3W5_9BACT</name>
<accession>A0A2M6Z3W5</accession>
<keyword evidence="1" id="KW-0472">Membrane</keyword>
<organism evidence="2 3">
    <name type="scientific">bacterium (Candidatus Gribaldobacteria) CG07_land_8_20_14_0_80_33_18</name>
    <dbReference type="NCBI Taxonomy" id="2014272"/>
    <lineage>
        <taxon>Bacteria</taxon>
        <taxon>Candidatus Gribaldobacteria</taxon>
    </lineage>
</organism>
<proteinExistence type="predicted"/>
<evidence type="ECO:0008006" key="4">
    <source>
        <dbReference type="Google" id="ProtNLM"/>
    </source>
</evidence>
<protein>
    <recommendedName>
        <fullName evidence="4">DUF2842 domain-containing protein</fullName>
    </recommendedName>
</protein>
<sequence>MAFLKRKWVVVSIIVIYYLIALSLYCAGWLDIKPGLCGLLILLGNIVWCLPFLRYYLIEKEEEERKRMEKQKEKT</sequence>
<evidence type="ECO:0000256" key="1">
    <source>
        <dbReference type="SAM" id="Phobius"/>
    </source>
</evidence>
<feature type="transmembrane region" description="Helical" evidence="1">
    <location>
        <begin position="36"/>
        <end position="57"/>
    </location>
</feature>
<dbReference type="EMBL" id="PEWP01000018">
    <property type="protein sequence ID" value="PIU47025.1"/>
    <property type="molecule type" value="Genomic_DNA"/>
</dbReference>
<gene>
    <name evidence="2" type="ORF">COS93_00965</name>
</gene>
<feature type="transmembrane region" description="Helical" evidence="1">
    <location>
        <begin position="7"/>
        <end position="30"/>
    </location>
</feature>